<evidence type="ECO:0000256" key="1">
    <source>
        <dbReference type="ARBA" id="ARBA00022679"/>
    </source>
</evidence>
<dbReference type="OrthoDB" id="4062651at2759"/>
<keyword evidence="1" id="KW-0808">Transferase</keyword>
<evidence type="ECO:0000259" key="6">
    <source>
        <dbReference type="PROSITE" id="PS50011"/>
    </source>
</evidence>
<dbReference type="Pfam" id="PF07714">
    <property type="entry name" value="PK_Tyr_Ser-Thr"/>
    <property type="match status" value="1"/>
</dbReference>
<feature type="domain" description="Protein kinase" evidence="6">
    <location>
        <begin position="120"/>
        <end position="416"/>
    </location>
</feature>
<dbReference type="Proteomes" id="UP000247702">
    <property type="component" value="Unassembled WGS sequence"/>
</dbReference>
<keyword evidence="2" id="KW-0547">Nucleotide-binding</keyword>
<dbReference type="PROSITE" id="PS50011">
    <property type="entry name" value="PROTEIN_KINASE_DOM"/>
    <property type="match status" value="1"/>
</dbReference>
<dbReference type="Gene3D" id="1.10.510.10">
    <property type="entry name" value="Transferase(Phosphotransferase) domain 1"/>
    <property type="match status" value="1"/>
</dbReference>
<dbReference type="EMBL" id="BEXD01004327">
    <property type="protein sequence ID" value="GBC09791.1"/>
    <property type="molecule type" value="Genomic_DNA"/>
</dbReference>
<dbReference type="InterPro" id="IPR051681">
    <property type="entry name" value="Ser/Thr_Kinases-Pseudokinases"/>
</dbReference>
<dbReference type="InterPro" id="IPR001245">
    <property type="entry name" value="Ser-Thr/Tyr_kinase_cat_dom"/>
</dbReference>
<feature type="region of interest" description="Disordered" evidence="5">
    <location>
        <begin position="18"/>
        <end position="39"/>
    </location>
</feature>
<evidence type="ECO:0000256" key="4">
    <source>
        <dbReference type="ARBA" id="ARBA00022840"/>
    </source>
</evidence>
<dbReference type="GO" id="GO:0005524">
    <property type="term" value="F:ATP binding"/>
    <property type="evidence" value="ECO:0007669"/>
    <property type="project" value="UniProtKB-KW"/>
</dbReference>
<evidence type="ECO:0000313" key="9">
    <source>
        <dbReference type="Proteomes" id="UP000247702"/>
    </source>
</evidence>
<evidence type="ECO:0000313" key="8">
    <source>
        <dbReference type="EMBL" id="GES91779.1"/>
    </source>
</evidence>
<dbReference type="PANTHER" id="PTHR44329:SF288">
    <property type="entry name" value="MITOGEN-ACTIVATED PROTEIN KINASE KINASE KINASE 20"/>
    <property type="match status" value="1"/>
</dbReference>
<protein>
    <submittedName>
        <fullName evidence="8">Kinase-like domain-containing protein</fullName>
    </submittedName>
</protein>
<comment type="caution">
    <text evidence="7">The sequence shown here is derived from an EMBL/GenBank/DDBJ whole genome shotgun (WGS) entry which is preliminary data.</text>
</comment>
<reference evidence="7 9" key="1">
    <citation type="submission" date="2017-11" db="EMBL/GenBank/DDBJ databases">
        <title>The genome of Rhizophagus clarus HR1 reveals common genetic basis of auxotrophy among arbuscular mycorrhizal fungi.</title>
        <authorList>
            <person name="Kobayashi Y."/>
        </authorList>
    </citation>
    <scope>NUCLEOTIDE SEQUENCE [LARGE SCALE GENOMIC DNA]</scope>
    <source>
        <strain evidence="7 9">HR1</strain>
    </source>
</reference>
<dbReference type="AlphaFoldDB" id="A0A2Z6S5K1"/>
<dbReference type="Proteomes" id="UP000615446">
    <property type="component" value="Unassembled WGS sequence"/>
</dbReference>
<dbReference type="InterPro" id="IPR011009">
    <property type="entry name" value="Kinase-like_dom_sf"/>
</dbReference>
<keyword evidence="9" id="KW-1185">Reference proteome</keyword>
<feature type="compositionally biased region" description="Low complexity" evidence="5">
    <location>
        <begin position="24"/>
        <end position="33"/>
    </location>
</feature>
<dbReference type="GO" id="GO:0004674">
    <property type="term" value="F:protein serine/threonine kinase activity"/>
    <property type="evidence" value="ECO:0007669"/>
    <property type="project" value="TreeGrafter"/>
</dbReference>
<sequence>MENIIIEENHKNEVVNKIDPSTLNNNKSNNSDNLYIEKNDNDSRDFDQYVHDKRKYGLCPECNRPNTFYNWCKKCCSEKFQQNFGNWTSGNKQINELIQKSQLSAKNCFQPHEWIPYDRLRNIKYLAQGGFSTIYKAIWLDTSVEHWDYEKHDWKRYADELDEQDHEDASNSQIKNPLKINEKYGFPVVLKNLDDSSNLNEDFLNEWKTHIQCLYKAYNHNIVFFPTFGITQDPDTLNYMIVMDYAVYGSLRSNLSIKKYNSNDKFENLCYISEQLEVIHDLDLVHGDFHNGNILVDSGNELKISDLGLCRPVNQPNIKNEIYGVIPYIAPEVLRGKPYTKASDIYSFGIIMWEMTSGVPAFHNIPHDINLCLNICRGDRPEIIEGTMPEYVELMKSCWDNDPEKRPDVNNLMYFFGQWKEKYPIENNEEKRIPIPENEPEIIYHPKSCYISRKLNYSAKLNEILLQDELSNKIIILDDKNDNHDETSKNLELDELDDCIIKGIKRDLNELDDCVIKKIKRD</sequence>
<dbReference type="SUPFAM" id="SSF56112">
    <property type="entry name" value="Protein kinase-like (PK-like)"/>
    <property type="match status" value="1"/>
</dbReference>
<proteinExistence type="predicted"/>
<gene>
    <name evidence="8" type="ORF">RCL2_001858300</name>
    <name evidence="7" type="ORF">RclHR1_09100004</name>
</gene>
<accession>A0A2Z6S5K1</accession>
<dbReference type="PANTHER" id="PTHR44329">
    <property type="entry name" value="SERINE/THREONINE-PROTEIN KINASE TNNI3K-RELATED"/>
    <property type="match status" value="1"/>
</dbReference>
<keyword evidence="3 8" id="KW-0418">Kinase</keyword>
<evidence type="ECO:0000256" key="3">
    <source>
        <dbReference type="ARBA" id="ARBA00022777"/>
    </source>
</evidence>
<dbReference type="InterPro" id="IPR000719">
    <property type="entry name" value="Prot_kinase_dom"/>
</dbReference>
<organism evidence="7 9">
    <name type="scientific">Rhizophagus clarus</name>
    <dbReference type="NCBI Taxonomy" id="94130"/>
    <lineage>
        <taxon>Eukaryota</taxon>
        <taxon>Fungi</taxon>
        <taxon>Fungi incertae sedis</taxon>
        <taxon>Mucoromycota</taxon>
        <taxon>Glomeromycotina</taxon>
        <taxon>Glomeromycetes</taxon>
        <taxon>Glomerales</taxon>
        <taxon>Glomeraceae</taxon>
        <taxon>Rhizophagus</taxon>
    </lineage>
</organism>
<reference evidence="8" key="2">
    <citation type="submission" date="2019-10" db="EMBL/GenBank/DDBJ databases">
        <title>Conservation and host-specific expression of non-tandemly repeated heterogenous ribosome RNA gene in arbuscular mycorrhizal fungi.</title>
        <authorList>
            <person name="Maeda T."/>
            <person name="Kobayashi Y."/>
            <person name="Nakagawa T."/>
            <person name="Ezawa T."/>
            <person name="Yamaguchi K."/>
            <person name="Bino T."/>
            <person name="Nishimoto Y."/>
            <person name="Shigenobu S."/>
            <person name="Kawaguchi M."/>
        </authorList>
    </citation>
    <scope>NUCLEOTIDE SEQUENCE</scope>
    <source>
        <strain evidence="8">HR1</strain>
    </source>
</reference>
<dbReference type="EMBL" id="BLAL01000206">
    <property type="protein sequence ID" value="GES91779.1"/>
    <property type="molecule type" value="Genomic_DNA"/>
</dbReference>
<name>A0A2Z6S5K1_9GLOM</name>
<evidence type="ECO:0000313" key="7">
    <source>
        <dbReference type="EMBL" id="GBC09791.1"/>
    </source>
</evidence>
<evidence type="ECO:0000256" key="5">
    <source>
        <dbReference type="SAM" id="MobiDB-lite"/>
    </source>
</evidence>
<keyword evidence="4" id="KW-0067">ATP-binding</keyword>
<evidence type="ECO:0000256" key="2">
    <source>
        <dbReference type="ARBA" id="ARBA00022741"/>
    </source>
</evidence>